<accession>A0A1H0CQS3</accession>
<dbReference type="PROSITE" id="PS51935">
    <property type="entry name" value="NLPC_P60"/>
    <property type="match status" value="1"/>
</dbReference>
<evidence type="ECO:0000256" key="4">
    <source>
        <dbReference type="ARBA" id="ARBA00022807"/>
    </source>
</evidence>
<keyword evidence="4" id="KW-0788">Thiol protease</keyword>
<dbReference type="Gene3D" id="1.10.101.10">
    <property type="entry name" value="PGBD-like superfamily/PGBD"/>
    <property type="match status" value="2"/>
</dbReference>
<comment type="similarity">
    <text evidence="1">Belongs to the peptidase C40 family.</text>
</comment>
<dbReference type="InterPro" id="IPR051202">
    <property type="entry name" value="Peptidase_C40"/>
</dbReference>
<feature type="signal peptide" evidence="5">
    <location>
        <begin position="1"/>
        <end position="26"/>
    </location>
</feature>
<dbReference type="SUPFAM" id="SSF47090">
    <property type="entry name" value="PGBD-like"/>
    <property type="match status" value="2"/>
</dbReference>
<evidence type="ECO:0000256" key="1">
    <source>
        <dbReference type="ARBA" id="ARBA00007074"/>
    </source>
</evidence>
<dbReference type="InterPro" id="IPR038765">
    <property type="entry name" value="Papain-like_cys_pep_sf"/>
</dbReference>
<keyword evidence="5" id="KW-0732">Signal</keyword>
<name>A0A1H0CQS3_9BACI</name>
<dbReference type="GO" id="GO:0006508">
    <property type="term" value="P:proteolysis"/>
    <property type="evidence" value="ECO:0007669"/>
    <property type="project" value="UniProtKB-KW"/>
</dbReference>
<evidence type="ECO:0000259" key="6">
    <source>
        <dbReference type="PROSITE" id="PS51935"/>
    </source>
</evidence>
<dbReference type="Pfam" id="PF00877">
    <property type="entry name" value="NLPC_P60"/>
    <property type="match status" value="1"/>
</dbReference>
<dbReference type="PANTHER" id="PTHR47053">
    <property type="entry name" value="MUREIN DD-ENDOPEPTIDASE MEPH-RELATED"/>
    <property type="match status" value="1"/>
</dbReference>
<sequence>MVRHKKSRSIFLSTMAGSLAISSPLAFTLPVEAVSKDDFSELKDLSYGEHHDAVIHLQEKLKTLNYFQGEYSTKYDVLTEHAVKSFQKDHELNSSGAVDENTVLKLEEEIEKHYLETIKEYAEELHFGEQNNQVKQIQKALHYFGFYHDSIDAKAGPATRKALERMNKAYDLSLDLTNYNQIVQVAQKESKPKIEQTVIKSSDESTPQSNSVIQTARSYMGSPYVWGGESPSGFDCSGFLQFVFSKHGKSVPRTVDGIWYSSKPVDQPSIGDLVFFETYKPGPSHAGIYLGDGQFIHAGVSNGVTISNVNDTYWQSRYLGSRRVVQ</sequence>
<evidence type="ECO:0000256" key="2">
    <source>
        <dbReference type="ARBA" id="ARBA00022670"/>
    </source>
</evidence>
<keyword evidence="2" id="KW-0645">Protease</keyword>
<dbReference type="InterPro" id="IPR036366">
    <property type="entry name" value="PGBDSf"/>
</dbReference>
<dbReference type="InterPro" id="IPR000064">
    <property type="entry name" value="NLP_P60_dom"/>
</dbReference>
<dbReference type="EMBL" id="FNIG01000006">
    <property type="protein sequence ID" value="SDN60185.1"/>
    <property type="molecule type" value="Genomic_DNA"/>
</dbReference>
<dbReference type="OrthoDB" id="9813368at2"/>
<gene>
    <name evidence="7" type="ORF">SAMN05216498_2632</name>
</gene>
<proteinExistence type="inferred from homology"/>
<protein>
    <submittedName>
        <fullName evidence="7">Putative peptidoglycan binding domain-containing protein</fullName>
    </submittedName>
</protein>
<keyword evidence="3" id="KW-0378">Hydrolase</keyword>
<feature type="domain" description="NlpC/P60" evidence="6">
    <location>
        <begin position="206"/>
        <end position="325"/>
    </location>
</feature>
<dbReference type="AlphaFoldDB" id="A0A1H0CQS3"/>
<dbReference type="GO" id="GO:0008234">
    <property type="term" value="F:cysteine-type peptidase activity"/>
    <property type="evidence" value="ECO:0007669"/>
    <property type="project" value="UniProtKB-KW"/>
</dbReference>
<evidence type="ECO:0000256" key="5">
    <source>
        <dbReference type="SAM" id="SignalP"/>
    </source>
</evidence>
<dbReference type="Proteomes" id="UP000199334">
    <property type="component" value="Unassembled WGS sequence"/>
</dbReference>
<feature type="chain" id="PRO_5039299367" evidence="5">
    <location>
        <begin position="27"/>
        <end position="326"/>
    </location>
</feature>
<reference evidence="7 8" key="1">
    <citation type="submission" date="2016-10" db="EMBL/GenBank/DDBJ databases">
        <authorList>
            <person name="de Groot N.N."/>
        </authorList>
    </citation>
    <scope>NUCLEOTIDE SEQUENCE [LARGE SCALE GENOMIC DNA]</scope>
    <source>
        <strain evidence="7 8">CGMCC 1.3442</strain>
    </source>
</reference>
<organism evidence="7 8">
    <name type="scientific">Tenuibacillus multivorans</name>
    <dbReference type="NCBI Taxonomy" id="237069"/>
    <lineage>
        <taxon>Bacteria</taxon>
        <taxon>Bacillati</taxon>
        <taxon>Bacillota</taxon>
        <taxon>Bacilli</taxon>
        <taxon>Bacillales</taxon>
        <taxon>Bacillaceae</taxon>
        <taxon>Tenuibacillus</taxon>
    </lineage>
</organism>
<dbReference type="Gene3D" id="3.90.1720.10">
    <property type="entry name" value="endopeptidase domain like (from Nostoc punctiforme)"/>
    <property type="match status" value="1"/>
</dbReference>
<dbReference type="RefSeq" id="WP_093857043.1">
    <property type="nucleotide sequence ID" value="NZ_BJVZ01000002.1"/>
</dbReference>
<dbReference type="PANTHER" id="PTHR47053:SF1">
    <property type="entry name" value="MUREIN DD-ENDOPEPTIDASE MEPH-RELATED"/>
    <property type="match status" value="1"/>
</dbReference>
<dbReference type="SUPFAM" id="SSF54001">
    <property type="entry name" value="Cysteine proteinases"/>
    <property type="match status" value="1"/>
</dbReference>
<dbReference type="STRING" id="237069.SAMN05216498_2632"/>
<dbReference type="InterPro" id="IPR002477">
    <property type="entry name" value="Peptidoglycan-bd-like"/>
</dbReference>
<evidence type="ECO:0000313" key="7">
    <source>
        <dbReference type="EMBL" id="SDN60185.1"/>
    </source>
</evidence>
<dbReference type="Pfam" id="PF01471">
    <property type="entry name" value="PG_binding_1"/>
    <property type="match status" value="2"/>
</dbReference>
<keyword evidence="8" id="KW-1185">Reference proteome</keyword>
<dbReference type="InterPro" id="IPR036365">
    <property type="entry name" value="PGBD-like_sf"/>
</dbReference>
<evidence type="ECO:0000313" key="8">
    <source>
        <dbReference type="Proteomes" id="UP000199334"/>
    </source>
</evidence>
<evidence type="ECO:0000256" key="3">
    <source>
        <dbReference type="ARBA" id="ARBA00022801"/>
    </source>
</evidence>